<accession>A0ABY8QM31</accession>
<evidence type="ECO:0000256" key="1">
    <source>
        <dbReference type="ARBA" id="ARBA00022603"/>
    </source>
</evidence>
<keyword evidence="1 4" id="KW-0808">Transferase</keyword>
<dbReference type="GO" id="GO:0032259">
    <property type="term" value="P:methylation"/>
    <property type="evidence" value="ECO:0007669"/>
    <property type="project" value="UniProtKB-KW"/>
</dbReference>
<protein>
    <submittedName>
        <fullName evidence="4">Methyltransferase</fullName>
    </submittedName>
</protein>
<proteinExistence type="predicted"/>
<evidence type="ECO:0000259" key="3">
    <source>
        <dbReference type="Pfam" id="PF05175"/>
    </source>
</evidence>
<evidence type="ECO:0000313" key="4">
    <source>
        <dbReference type="EMBL" id="WGW04842.1"/>
    </source>
</evidence>
<evidence type="ECO:0000256" key="2">
    <source>
        <dbReference type="ARBA" id="ARBA00022691"/>
    </source>
</evidence>
<name>A0ABY8QM31_9RHOB</name>
<keyword evidence="1 4" id="KW-0489">Methyltransferase</keyword>
<reference evidence="4 5" key="1">
    <citation type="submission" date="2023-05" db="EMBL/GenBank/DDBJ databases">
        <title>YMD87, complete Genome.</title>
        <authorList>
            <person name="Zhang J."/>
            <person name="Xu X."/>
        </authorList>
    </citation>
    <scope>NUCLEOTIDE SEQUENCE [LARGE SCALE GENOMIC DNA]</scope>
    <source>
        <strain evidence="4 5">YMD87</strain>
    </source>
</reference>
<dbReference type="InterPro" id="IPR050210">
    <property type="entry name" value="tRNA_Adenine-N(6)_MTase"/>
</dbReference>
<dbReference type="EMBL" id="CP124616">
    <property type="protein sequence ID" value="WGW04842.1"/>
    <property type="molecule type" value="Genomic_DNA"/>
</dbReference>
<dbReference type="Pfam" id="PF05175">
    <property type="entry name" value="MTS"/>
    <property type="match status" value="1"/>
</dbReference>
<dbReference type="CDD" id="cd02440">
    <property type="entry name" value="AdoMet_MTases"/>
    <property type="match status" value="1"/>
</dbReference>
<dbReference type="RefSeq" id="WP_282301478.1">
    <property type="nucleotide sequence ID" value="NZ_CP124616.1"/>
</dbReference>
<keyword evidence="2" id="KW-0949">S-adenosyl-L-methionine</keyword>
<dbReference type="PANTHER" id="PTHR47739:SF1">
    <property type="entry name" value="TRNA1(VAL) (ADENINE(37)-N6)-METHYLTRANSFERASE"/>
    <property type="match status" value="1"/>
</dbReference>
<dbReference type="GO" id="GO:0008168">
    <property type="term" value="F:methyltransferase activity"/>
    <property type="evidence" value="ECO:0007669"/>
    <property type="project" value="UniProtKB-KW"/>
</dbReference>
<feature type="domain" description="Methyltransferase small" evidence="3">
    <location>
        <begin position="38"/>
        <end position="131"/>
    </location>
</feature>
<organism evidence="4 5">
    <name type="scientific">Tropicibacter oceani</name>
    <dbReference type="NCBI Taxonomy" id="3058420"/>
    <lineage>
        <taxon>Bacteria</taxon>
        <taxon>Pseudomonadati</taxon>
        <taxon>Pseudomonadota</taxon>
        <taxon>Alphaproteobacteria</taxon>
        <taxon>Rhodobacterales</taxon>
        <taxon>Roseobacteraceae</taxon>
        <taxon>Tropicibacter</taxon>
    </lineage>
</organism>
<dbReference type="PANTHER" id="PTHR47739">
    <property type="entry name" value="TRNA1(VAL) (ADENINE(37)-N6)-METHYLTRANSFERASE"/>
    <property type="match status" value="1"/>
</dbReference>
<gene>
    <name evidence="4" type="ORF">QF118_04630</name>
</gene>
<dbReference type="InterPro" id="IPR029063">
    <property type="entry name" value="SAM-dependent_MTases_sf"/>
</dbReference>
<keyword evidence="5" id="KW-1185">Reference proteome</keyword>
<sequence length="256" mass="27831">MRADPFEPAALVCDDFLGGQVRLWQPRDGYRAGVDPVLLAASIPARPGQSVLELGCGAGPALCCLGARVPGLALAGLELQAGYADLARRNLRENGHDAVIWDGDLADPPAQMRQRSFDHVMANPPYFEAERRRGADDSGREMALAGPTPMEAWVQTAARRLAPRGTASFIQRAERLPELLAAMRQHLGSIELLPLLPREGRAPRLVLLRGRKGGRADFRFHSGLVLHRGTHHEGDWDSYTETVAGILRHGTALTFG</sequence>
<dbReference type="Proteomes" id="UP001241605">
    <property type="component" value="Chromosome"/>
</dbReference>
<evidence type="ECO:0000313" key="5">
    <source>
        <dbReference type="Proteomes" id="UP001241605"/>
    </source>
</evidence>
<dbReference type="InterPro" id="IPR007848">
    <property type="entry name" value="Small_mtfrase_dom"/>
</dbReference>
<dbReference type="SUPFAM" id="SSF53335">
    <property type="entry name" value="S-adenosyl-L-methionine-dependent methyltransferases"/>
    <property type="match status" value="1"/>
</dbReference>
<dbReference type="Gene3D" id="3.40.50.150">
    <property type="entry name" value="Vaccinia Virus protein VP39"/>
    <property type="match status" value="1"/>
</dbReference>